<dbReference type="AlphaFoldDB" id="A0A4V7IAT4"/>
<name>A0A4V7IAT4_BIBTR</name>
<protein>
    <submittedName>
        <fullName evidence="1">Uncharacterized protein</fullName>
    </submittedName>
</protein>
<evidence type="ECO:0000313" key="1">
    <source>
        <dbReference type="EMBL" id="AHG82091.1"/>
    </source>
</evidence>
<organism evidence="1 2">
    <name type="scientific">Bibersteinia trehalosi USDA-ARS-USMARC-188</name>
    <dbReference type="NCBI Taxonomy" id="1263829"/>
    <lineage>
        <taxon>Bacteria</taxon>
        <taxon>Pseudomonadati</taxon>
        <taxon>Pseudomonadota</taxon>
        <taxon>Gammaproteobacteria</taxon>
        <taxon>Pasteurellales</taxon>
        <taxon>Pasteurellaceae</taxon>
        <taxon>Bibersteinia</taxon>
    </lineage>
</organism>
<reference evidence="1 2" key="1">
    <citation type="journal article" date="2014" name="Genome Announc.">
        <title>Complete Closed Genome Sequences of Three Bibersteinia trehalosi Nasopharyngeal Isolates from Cattle with Shipping Fever.</title>
        <authorList>
            <person name="Harhay G.P."/>
            <person name="McVey D.S."/>
            <person name="Koren S."/>
            <person name="Phillippy A.M."/>
            <person name="Bono J."/>
            <person name="Harhay D.M."/>
            <person name="Clawson M.L."/>
            <person name="Heaton M.P."/>
            <person name="Chitko-McKown C.G."/>
            <person name="Korlach J."/>
            <person name="Smith T.P."/>
        </authorList>
    </citation>
    <scope>NUCLEOTIDE SEQUENCE [LARGE SCALE GENOMIC DNA]</scope>
    <source>
        <strain evidence="1 2">USDA-ARS-USMARC-188</strain>
    </source>
</reference>
<accession>A0A4V7IAT4</accession>
<dbReference type="EMBL" id="CP006954">
    <property type="protein sequence ID" value="AHG82091.1"/>
    <property type="molecule type" value="Genomic_DNA"/>
</dbReference>
<gene>
    <name evidence="1" type="ORF">F542_13730</name>
</gene>
<dbReference type="KEGG" id="btre:F542_13730"/>
<evidence type="ECO:0000313" key="2">
    <source>
        <dbReference type="Proteomes" id="UP000019091"/>
    </source>
</evidence>
<sequence length="42" mass="4899">MFLILNLIFPSPSEILWLSPPPPNGGRDRFLFRSETKIRERG</sequence>
<dbReference type="Proteomes" id="UP000019091">
    <property type="component" value="Chromosome"/>
</dbReference>
<proteinExistence type="predicted"/>